<feature type="region of interest" description="Disordered" evidence="1">
    <location>
        <begin position="26"/>
        <end position="77"/>
    </location>
</feature>
<reference evidence="4 5" key="1">
    <citation type="submission" date="2023-05" db="EMBL/GenBank/DDBJ databases">
        <title>Corynebacterium suedekumii sp. nov. and Corynebacterium breve sp. nov. isolated from raw cow's milk.</title>
        <authorList>
            <person name="Baer M.K."/>
            <person name="Mehl L."/>
            <person name="Hellmuth R."/>
            <person name="Marke G."/>
            <person name="Lipski A."/>
        </authorList>
    </citation>
    <scope>NUCLEOTIDE SEQUENCE [LARGE SCALE GENOMIC DNA]</scope>
    <source>
        <strain evidence="4 5">LM112</strain>
    </source>
</reference>
<evidence type="ECO:0000313" key="5">
    <source>
        <dbReference type="Proteomes" id="UP001238805"/>
    </source>
</evidence>
<feature type="domain" description="Septum formation-related" evidence="3">
    <location>
        <begin position="85"/>
        <end position="183"/>
    </location>
</feature>
<evidence type="ECO:0000313" key="4">
    <source>
        <dbReference type="EMBL" id="WIM69372.1"/>
    </source>
</evidence>
<evidence type="ECO:0000259" key="3">
    <source>
        <dbReference type="Pfam" id="PF13845"/>
    </source>
</evidence>
<feature type="chain" id="PRO_5047313447" evidence="2">
    <location>
        <begin position="23"/>
        <end position="195"/>
    </location>
</feature>
<evidence type="ECO:0000256" key="2">
    <source>
        <dbReference type="SAM" id="SignalP"/>
    </source>
</evidence>
<dbReference type="EMBL" id="CP126970">
    <property type="protein sequence ID" value="WIM69372.1"/>
    <property type="molecule type" value="Genomic_DNA"/>
</dbReference>
<accession>A0ABY8VJ53</accession>
<keyword evidence="2" id="KW-0732">Signal</keyword>
<organism evidence="4 5">
    <name type="scientific">Corynebacterium suedekumii</name>
    <dbReference type="NCBI Taxonomy" id="3049801"/>
    <lineage>
        <taxon>Bacteria</taxon>
        <taxon>Bacillati</taxon>
        <taxon>Actinomycetota</taxon>
        <taxon>Actinomycetes</taxon>
        <taxon>Mycobacteriales</taxon>
        <taxon>Corynebacteriaceae</taxon>
        <taxon>Corynebacterium</taxon>
    </lineage>
</organism>
<keyword evidence="5" id="KW-1185">Reference proteome</keyword>
<dbReference type="Pfam" id="PF13845">
    <property type="entry name" value="Septum_form"/>
    <property type="match status" value="1"/>
</dbReference>
<dbReference type="Proteomes" id="UP001238805">
    <property type="component" value="Chromosome"/>
</dbReference>
<feature type="signal peptide" evidence="2">
    <location>
        <begin position="1"/>
        <end position="22"/>
    </location>
</feature>
<dbReference type="PROSITE" id="PS51257">
    <property type="entry name" value="PROKAR_LIPOPROTEIN"/>
    <property type="match status" value="1"/>
</dbReference>
<dbReference type="InterPro" id="IPR026004">
    <property type="entry name" value="Septum_form"/>
</dbReference>
<sequence>MRKTARLFLATAACATLPLGLAACSGSDDTADTETTATATETVEATDTATATESSPAETEASAASGTSAAAEDPEQVHSLDLNVGDCLTDETSEGSIEEVGVIDCAQPHTGEIYHGFDIAEGPDGQMPDTIDTDAETGCVEAFAGFVGVPWEQSALSISWMQPSPDTWEADDREVLCVVFEDGVDTTGSLEGSNR</sequence>
<protein>
    <submittedName>
        <fullName evidence="4">Septum formation family protein</fullName>
    </submittedName>
</protein>
<gene>
    <name evidence="4" type="ORF">QP029_08890</name>
</gene>
<name>A0ABY8VJ53_9CORY</name>
<feature type="compositionally biased region" description="Low complexity" evidence="1">
    <location>
        <begin position="26"/>
        <end position="71"/>
    </location>
</feature>
<dbReference type="RefSeq" id="WP_284873966.1">
    <property type="nucleotide sequence ID" value="NZ_CP126970.1"/>
</dbReference>
<proteinExistence type="predicted"/>
<evidence type="ECO:0000256" key="1">
    <source>
        <dbReference type="SAM" id="MobiDB-lite"/>
    </source>
</evidence>